<organism evidence="1 2">
    <name type="scientific">Hanseniaspora guilliermondii</name>
    <dbReference type="NCBI Taxonomy" id="56406"/>
    <lineage>
        <taxon>Eukaryota</taxon>
        <taxon>Fungi</taxon>
        <taxon>Dikarya</taxon>
        <taxon>Ascomycota</taxon>
        <taxon>Saccharomycotina</taxon>
        <taxon>Saccharomycetes</taxon>
        <taxon>Saccharomycodales</taxon>
        <taxon>Saccharomycodaceae</taxon>
        <taxon>Hanseniaspora</taxon>
    </lineage>
</organism>
<dbReference type="VEuPathDB" id="FungiDB:HGUI_01678"/>
<dbReference type="EMBL" id="FQNF01000024">
    <property type="protein sequence ID" value="SGZ39478.1"/>
    <property type="molecule type" value="Genomic_DNA"/>
</dbReference>
<reference evidence="2" key="1">
    <citation type="submission" date="2016-11" db="EMBL/GenBank/DDBJ databases">
        <authorList>
            <person name="Guldener U."/>
        </authorList>
    </citation>
    <scope>NUCLEOTIDE SEQUENCE [LARGE SCALE GENOMIC DNA]</scope>
</reference>
<keyword evidence="2" id="KW-1185">Reference proteome</keyword>
<name>A0A1L0FIP6_9ASCO</name>
<evidence type="ECO:0000313" key="2">
    <source>
        <dbReference type="Proteomes" id="UP000183365"/>
    </source>
</evidence>
<evidence type="ECO:0000313" key="1">
    <source>
        <dbReference type="EMBL" id="SGZ39478.1"/>
    </source>
</evidence>
<dbReference type="Proteomes" id="UP000183365">
    <property type="component" value="Unassembled WGS sequence"/>
</dbReference>
<protein>
    <submittedName>
        <fullName evidence="1">Uncharacterized protein</fullName>
    </submittedName>
</protein>
<dbReference type="OrthoDB" id="3972865at2759"/>
<accession>A0A1L0FIP6</accession>
<gene>
    <name evidence="1" type="ORF">HGUI_01678</name>
</gene>
<sequence>MSRFNNNSRFDPKPNNADFIEDKQIKQLMLVDFKLIYIKNNKQRLKQLINNKFRVQVKDIIRSSISPTTIYINFFTSRECRICYDNRYNLEKGIYLKLPKKPLFTDDLNENVFIFEISNPQIKNRILLYNEIREFLPEGITNLEPLDKRSGKYKLAFKDLRTYLNFKKYLERNSEIKLSNGVAITFTDLNKKKQKGKKSIEKIDKTLINNKGRKLSKQDKKKVKHFKYNEKDTRSMVVFDILKNIKILNADKKIKYRMIKKSKQNPSRITMYLDAGKDIRRQKRHLRSLVKSNIMPVNKNKVKRKFKDDEIKQTLNKENWAIGL</sequence>
<dbReference type="AlphaFoldDB" id="A0A1L0FIP6"/>
<proteinExistence type="predicted"/>